<dbReference type="SMART" id="SM00409">
    <property type="entry name" value="IG"/>
    <property type="match status" value="2"/>
</dbReference>
<dbReference type="PROSITE" id="PS50835">
    <property type="entry name" value="IG_LIKE"/>
    <property type="match status" value="1"/>
</dbReference>
<dbReference type="EMBL" id="CADEAL010002242">
    <property type="protein sequence ID" value="CAB1439176.1"/>
    <property type="molecule type" value="Genomic_DNA"/>
</dbReference>
<evidence type="ECO:0000256" key="2">
    <source>
        <dbReference type="SAM" id="SignalP"/>
    </source>
</evidence>
<protein>
    <recommendedName>
        <fullName evidence="3">Ig-like domain-containing protein</fullName>
    </recommendedName>
</protein>
<keyword evidence="2" id="KW-0732">Signal</keyword>
<comment type="caution">
    <text evidence="4">The sequence shown here is derived from an EMBL/GenBank/DDBJ whole genome shotgun (WGS) entry which is preliminary data.</text>
</comment>
<keyword evidence="1" id="KW-1133">Transmembrane helix</keyword>
<dbReference type="AlphaFoldDB" id="A0A9N7UXK3"/>
<feature type="signal peptide" evidence="2">
    <location>
        <begin position="1"/>
        <end position="27"/>
    </location>
</feature>
<dbReference type="InterPro" id="IPR007110">
    <property type="entry name" value="Ig-like_dom"/>
</dbReference>
<keyword evidence="1" id="KW-0812">Transmembrane</keyword>
<dbReference type="InterPro" id="IPR013783">
    <property type="entry name" value="Ig-like_fold"/>
</dbReference>
<dbReference type="Gene3D" id="2.60.40.10">
    <property type="entry name" value="Immunoglobulins"/>
    <property type="match status" value="2"/>
</dbReference>
<feature type="transmembrane region" description="Helical" evidence="1">
    <location>
        <begin position="367"/>
        <end position="391"/>
    </location>
</feature>
<evidence type="ECO:0000313" key="5">
    <source>
        <dbReference type="Proteomes" id="UP001153269"/>
    </source>
</evidence>
<feature type="domain" description="Ig-like" evidence="3">
    <location>
        <begin position="142"/>
        <end position="249"/>
    </location>
</feature>
<keyword evidence="1" id="KW-0472">Membrane</keyword>
<dbReference type="InterPro" id="IPR036179">
    <property type="entry name" value="Ig-like_dom_sf"/>
</dbReference>
<reference evidence="4" key="1">
    <citation type="submission" date="2020-03" db="EMBL/GenBank/DDBJ databases">
        <authorList>
            <person name="Weist P."/>
        </authorList>
    </citation>
    <scope>NUCLEOTIDE SEQUENCE</scope>
</reference>
<dbReference type="Proteomes" id="UP001153269">
    <property type="component" value="Unassembled WGS sequence"/>
</dbReference>
<organism evidence="4 5">
    <name type="scientific">Pleuronectes platessa</name>
    <name type="common">European plaice</name>
    <dbReference type="NCBI Taxonomy" id="8262"/>
    <lineage>
        <taxon>Eukaryota</taxon>
        <taxon>Metazoa</taxon>
        <taxon>Chordata</taxon>
        <taxon>Craniata</taxon>
        <taxon>Vertebrata</taxon>
        <taxon>Euteleostomi</taxon>
        <taxon>Actinopterygii</taxon>
        <taxon>Neopterygii</taxon>
        <taxon>Teleostei</taxon>
        <taxon>Neoteleostei</taxon>
        <taxon>Acanthomorphata</taxon>
        <taxon>Carangaria</taxon>
        <taxon>Pleuronectiformes</taxon>
        <taxon>Pleuronectoidei</taxon>
        <taxon>Pleuronectidae</taxon>
        <taxon>Pleuronectes</taxon>
    </lineage>
</organism>
<dbReference type="SUPFAM" id="SSF48726">
    <property type="entry name" value="Immunoglobulin"/>
    <property type="match status" value="1"/>
</dbReference>
<proteinExistence type="predicted"/>
<accession>A0A9N7UXK3</accession>
<dbReference type="InterPro" id="IPR040438">
    <property type="entry name" value="HIDE1"/>
</dbReference>
<sequence length="460" mass="50323">MQVVSRGRLLWIYTLIFTSLQLCLTEGQLSTASSCLTPPPPALDIYVRSKDKVVLTCKVPEGHHGVFFLLYRFRDRVDSQELQSGAGEVQFTLAVKEEDLGELFCCLYKDSRGCYSAFSPYLKLERRKEGPPTRTTPTIPPPVLTVEPSSGVVKCGDVLSFSCSVPALPPQSQTRLGHARSPVGFLLLRTSEPQGSTPVILQPRSSLVSSSEPQAGMFTVGPVKGGEDGEYTCIYQVTRKRQLVNSTVSNVVQVTVTADVLPLPTLDLHQQTDVWHLLCTGSPAYPGAVFSLYLADHELPVATHHAKVIQHQASFPVPVQDSLVVLYQCQYSVFLGKTWSNSQRSHPLSVIKGDPPPPSPGLSAVDWPLVLGSFSAVVLFLCSVALVAVVAHRKVKAAAEKKKTREEAQFWTQVHSKDHVVDLTLRRSGFTSQECINGDTGTTSRSPLWNSLSTFTDPTH</sequence>
<gene>
    <name evidence="4" type="ORF">PLEPLA_LOCUS27001</name>
</gene>
<name>A0A9N7UXK3_PLEPL</name>
<evidence type="ECO:0000313" key="4">
    <source>
        <dbReference type="EMBL" id="CAB1439176.1"/>
    </source>
</evidence>
<evidence type="ECO:0000259" key="3">
    <source>
        <dbReference type="PROSITE" id="PS50835"/>
    </source>
</evidence>
<dbReference type="PANTHER" id="PTHR36859">
    <property type="entry name" value="PROTEIN HIDE1"/>
    <property type="match status" value="1"/>
</dbReference>
<feature type="chain" id="PRO_5040392827" description="Ig-like domain-containing protein" evidence="2">
    <location>
        <begin position="28"/>
        <end position="460"/>
    </location>
</feature>
<dbReference type="InterPro" id="IPR003599">
    <property type="entry name" value="Ig_sub"/>
</dbReference>
<evidence type="ECO:0000256" key="1">
    <source>
        <dbReference type="SAM" id="Phobius"/>
    </source>
</evidence>
<dbReference type="PANTHER" id="PTHR36859:SF1">
    <property type="entry name" value="PROTEIN HIDE1"/>
    <property type="match status" value="1"/>
</dbReference>
<keyword evidence="5" id="KW-1185">Reference proteome</keyword>